<dbReference type="Proteomes" id="UP000233551">
    <property type="component" value="Unassembled WGS sequence"/>
</dbReference>
<keyword evidence="3" id="KW-1185">Reference proteome</keyword>
<dbReference type="PANTHER" id="PTHR11439:SF484">
    <property type="entry name" value="REVERSE TRANSCRIPTASE TY1_COPIA-TYPE DOMAIN-CONTAINING PROTEIN"/>
    <property type="match status" value="1"/>
</dbReference>
<gene>
    <name evidence="2" type="ORF">CRG98_022353</name>
</gene>
<dbReference type="STRING" id="22663.A0A2I0JP05"/>
<sequence length="369" mass="41094">MEDEMSALHANSTWELVSLPPGKTVVGCRWVYTVKMSPSGSIDRLKARLVAKGYTQIPGLDYGDTFSPVAKVASVRLLLSLAAVHLGALRHFLGIEVAQSERGIYISQRKYVLDILEETELLECKPVDPNVKLAPGEGEPFLDVGRYRRLVGKLNYLTVTRPDISFAVSFVSQFLDSPTETHWNAVIRIMKYLKGAPGRGLLYQDRGHNEVVGYTDADWAGSKSDRRSTTGYCVLFGGNVISWKSKKQNVVARSSAEAEYRAMALTTCELLWVKQLLGELGVEQPGPMKLFRDNQAALHIASNPVFHERTKHIEVDCHFVREKLQSQIIVTAFVSSNDQLADIFTKALRGPRVDYICNKLGIHNIYAPA</sequence>
<dbReference type="InterPro" id="IPR013103">
    <property type="entry name" value="RVT_2"/>
</dbReference>
<dbReference type="InterPro" id="IPR043502">
    <property type="entry name" value="DNA/RNA_pol_sf"/>
</dbReference>
<dbReference type="SUPFAM" id="SSF56672">
    <property type="entry name" value="DNA/RNA polymerases"/>
    <property type="match status" value="1"/>
</dbReference>
<name>A0A2I0JP05_PUNGR</name>
<dbReference type="PANTHER" id="PTHR11439">
    <property type="entry name" value="GAG-POL-RELATED RETROTRANSPOSON"/>
    <property type="match status" value="1"/>
</dbReference>
<dbReference type="EMBL" id="PGOL01001521">
    <property type="protein sequence ID" value="PKI57256.1"/>
    <property type="molecule type" value="Genomic_DNA"/>
</dbReference>
<protein>
    <recommendedName>
        <fullName evidence="1">Reverse transcriptase Ty1/copia-type domain-containing protein</fullName>
    </recommendedName>
</protein>
<comment type="caution">
    <text evidence="2">The sequence shown here is derived from an EMBL/GenBank/DDBJ whole genome shotgun (WGS) entry which is preliminary data.</text>
</comment>
<feature type="domain" description="Reverse transcriptase Ty1/copia-type" evidence="1">
    <location>
        <begin position="11"/>
        <end position="84"/>
    </location>
</feature>
<evidence type="ECO:0000313" key="3">
    <source>
        <dbReference type="Proteomes" id="UP000233551"/>
    </source>
</evidence>
<reference evidence="2 3" key="1">
    <citation type="submission" date="2017-11" db="EMBL/GenBank/DDBJ databases">
        <title>De-novo sequencing of pomegranate (Punica granatum L.) genome.</title>
        <authorList>
            <person name="Akparov Z."/>
            <person name="Amiraslanov A."/>
            <person name="Hajiyeva S."/>
            <person name="Abbasov M."/>
            <person name="Kaur K."/>
            <person name="Hamwieh A."/>
            <person name="Solovyev V."/>
            <person name="Salamov A."/>
            <person name="Braich B."/>
            <person name="Kosarev P."/>
            <person name="Mahmoud A."/>
            <person name="Hajiyev E."/>
            <person name="Babayeva S."/>
            <person name="Izzatullayeva V."/>
            <person name="Mammadov A."/>
            <person name="Mammadov A."/>
            <person name="Sharifova S."/>
            <person name="Ojaghi J."/>
            <person name="Eynullazada K."/>
            <person name="Bayramov B."/>
            <person name="Abdulazimova A."/>
            <person name="Shahmuradov I."/>
        </authorList>
    </citation>
    <scope>NUCLEOTIDE SEQUENCE [LARGE SCALE GENOMIC DNA]</scope>
    <source>
        <strain evidence="3">cv. AG2017</strain>
        <tissue evidence="2">Leaf</tissue>
    </source>
</reference>
<organism evidence="2 3">
    <name type="scientific">Punica granatum</name>
    <name type="common">Pomegranate</name>
    <dbReference type="NCBI Taxonomy" id="22663"/>
    <lineage>
        <taxon>Eukaryota</taxon>
        <taxon>Viridiplantae</taxon>
        <taxon>Streptophyta</taxon>
        <taxon>Embryophyta</taxon>
        <taxon>Tracheophyta</taxon>
        <taxon>Spermatophyta</taxon>
        <taxon>Magnoliopsida</taxon>
        <taxon>eudicotyledons</taxon>
        <taxon>Gunneridae</taxon>
        <taxon>Pentapetalae</taxon>
        <taxon>rosids</taxon>
        <taxon>malvids</taxon>
        <taxon>Myrtales</taxon>
        <taxon>Lythraceae</taxon>
        <taxon>Punica</taxon>
    </lineage>
</organism>
<evidence type="ECO:0000259" key="1">
    <source>
        <dbReference type="Pfam" id="PF07727"/>
    </source>
</evidence>
<accession>A0A2I0JP05</accession>
<evidence type="ECO:0000313" key="2">
    <source>
        <dbReference type="EMBL" id="PKI57256.1"/>
    </source>
</evidence>
<dbReference type="CDD" id="cd09272">
    <property type="entry name" value="RNase_HI_RT_Ty1"/>
    <property type="match status" value="1"/>
</dbReference>
<dbReference type="Pfam" id="PF07727">
    <property type="entry name" value="RVT_2"/>
    <property type="match status" value="1"/>
</dbReference>
<dbReference type="AlphaFoldDB" id="A0A2I0JP05"/>
<proteinExistence type="predicted"/>